<dbReference type="AlphaFoldDB" id="A0A0D2NKC7"/>
<name>A0A0D2NKC7_HYPSF</name>
<organism evidence="2 3">
    <name type="scientific">Hypholoma sublateritium (strain FD-334 SS-4)</name>
    <dbReference type="NCBI Taxonomy" id="945553"/>
    <lineage>
        <taxon>Eukaryota</taxon>
        <taxon>Fungi</taxon>
        <taxon>Dikarya</taxon>
        <taxon>Basidiomycota</taxon>
        <taxon>Agaricomycotina</taxon>
        <taxon>Agaricomycetes</taxon>
        <taxon>Agaricomycetidae</taxon>
        <taxon>Agaricales</taxon>
        <taxon>Agaricineae</taxon>
        <taxon>Strophariaceae</taxon>
        <taxon>Hypholoma</taxon>
    </lineage>
</organism>
<reference evidence="3" key="1">
    <citation type="submission" date="2014-04" db="EMBL/GenBank/DDBJ databases">
        <title>Evolutionary Origins and Diversification of the Mycorrhizal Mutualists.</title>
        <authorList>
            <consortium name="DOE Joint Genome Institute"/>
            <consortium name="Mycorrhizal Genomics Consortium"/>
            <person name="Kohler A."/>
            <person name="Kuo A."/>
            <person name="Nagy L.G."/>
            <person name="Floudas D."/>
            <person name="Copeland A."/>
            <person name="Barry K.W."/>
            <person name="Cichocki N."/>
            <person name="Veneault-Fourrey C."/>
            <person name="LaButti K."/>
            <person name="Lindquist E.A."/>
            <person name="Lipzen A."/>
            <person name="Lundell T."/>
            <person name="Morin E."/>
            <person name="Murat C."/>
            <person name="Riley R."/>
            <person name="Ohm R."/>
            <person name="Sun H."/>
            <person name="Tunlid A."/>
            <person name="Henrissat B."/>
            <person name="Grigoriev I.V."/>
            <person name="Hibbett D.S."/>
            <person name="Martin F."/>
        </authorList>
    </citation>
    <scope>NUCLEOTIDE SEQUENCE [LARGE SCALE GENOMIC DNA]</scope>
    <source>
        <strain evidence="3">FD-334 SS-4</strain>
    </source>
</reference>
<evidence type="ECO:0000313" key="2">
    <source>
        <dbReference type="EMBL" id="KJA19344.1"/>
    </source>
</evidence>
<sequence length="213" mass="22155">MVSAACSSSVIDATQPAVLPTHARDAGADAGSIPDSVHPNFATKRSARRSMDGKCPPFRLWITDSVALGVVCGCISRCAAYPDGGTLSAPRGSCAVASCVAHSERGGCLRPGCVSPHLTRRTHSLPRVLPAPSAQPESAHCRLAYVSTPLPASSSAPLHAPHTPFPRRAHARRRPMLSPRPQASVMAGHPRENASTEVSRLSDVSVLACGCAD</sequence>
<evidence type="ECO:0000256" key="1">
    <source>
        <dbReference type="SAM" id="MobiDB-lite"/>
    </source>
</evidence>
<evidence type="ECO:0000313" key="3">
    <source>
        <dbReference type="Proteomes" id="UP000054270"/>
    </source>
</evidence>
<dbReference type="EMBL" id="KN817579">
    <property type="protein sequence ID" value="KJA19344.1"/>
    <property type="molecule type" value="Genomic_DNA"/>
</dbReference>
<feature type="compositionally biased region" description="Basic residues" evidence="1">
    <location>
        <begin position="165"/>
        <end position="175"/>
    </location>
</feature>
<protein>
    <submittedName>
        <fullName evidence="2">Uncharacterized protein</fullName>
    </submittedName>
</protein>
<feature type="compositionally biased region" description="Low complexity" evidence="1">
    <location>
        <begin position="153"/>
        <end position="162"/>
    </location>
</feature>
<keyword evidence="3" id="KW-1185">Reference proteome</keyword>
<dbReference type="Proteomes" id="UP000054270">
    <property type="component" value="Unassembled WGS sequence"/>
</dbReference>
<gene>
    <name evidence="2" type="ORF">HYPSUDRAFT_895958</name>
</gene>
<feature type="region of interest" description="Disordered" evidence="1">
    <location>
        <begin position="153"/>
        <end position="198"/>
    </location>
</feature>
<proteinExistence type="predicted"/>
<accession>A0A0D2NKC7</accession>